<sequence length="112" mass="13016">MASIQDMPNELVLMMVAEAPFSTFTALRQTCRRFNDVTIMTFGRRFFHTRNIMLHEKSVQNLVSIANHHVFASCVQKVGFAPSFLRSNWFGFEQECEARLNFDGKHDIELQE</sequence>
<comment type="caution">
    <text evidence="1">The sequence shown here is derived from an EMBL/GenBank/DDBJ whole genome shotgun (WGS) entry which is preliminary data.</text>
</comment>
<accession>A0A8H5NAD7</accession>
<dbReference type="Proteomes" id="UP000574317">
    <property type="component" value="Unassembled WGS sequence"/>
</dbReference>
<keyword evidence="2" id="KW-1185">Reference proteome</keyword>
<name>A0A8H5NAD7_9HYPO</name>
<evidence type="ECO:0008006" key="3">
    <source>
        <dbReference type="Google" id="ProtNLM"/>
    </source>
</evidence>
<protein>
    <recommendedName>
        <fullName evidence="3">F-box domain-containing protein</fullName>
    </recommendedName>
</protein>
<gene>
    <name evidence="1" type="ORF">FNAPI_5026</name>
</gene>
<organism evidence="1 2">
    <name type="scientific">Fusarium napiforme</name>
    <dbReference type="NCBI Taxonomy" id="42672"/>
    <lineage>
        <taxon>Eukaryota</taxon>
        <taxon>Fungi</taxon>
        <taxon>Dikarya</taxon>
        <taxon>Ascomycota</taxon>
        <taxon>Pezizomycotina</taxon>
        <taxon>Sordariomycetes</taxon>
        <taxon>Hypocreomycetidae</taxon>
        <taxon>Hypocreales</taxon>
        <taxon>Nectriaceae</taxon>
        <taxon>Fusarium</taxon>
        <taxon>Fusarium fujikuroi species complex</taxon>
    </lineage>
</organism>
<dbReference type="AlphaFoldDB" id="A0A8H5NAD7"/>
<evidence type="ECO:0000313" key="2">
    <source>
        <dbReference type="Proteomes" id="UP000574317"/>
    </source>
</evidence>
<evidence type="ECO:0000313" key="1">
    <source>
        <dbReference type="EMBL" id="KAF5558622.1"/>
    </source>
</evidence>
<dbReference type="EMBL" id="JAAOAO010000184">
    <property type="protein sequence ID" value="KAF5558622.1"/>
    <property type="molecule type" value="Genomic_DNA"/>
</dbReference>
<proteinExistence type="predicted"/>
<reference evidence="1 2" key="1">
    <citation type="submission" date="2020-05" db="EMBL/GenBank/DDBJ databases">
        <title>Identification and distribution of gene clusters putatively required for synthesis of sphingolipid metabolism inhibitors in phylogenetically diverse species of the filamentous fungus Fusarium.</title>
        <authorList>
            <person name="Kim H.-S."/>
            <person name="Busman M."/>
            <person name="Brown D.W."/>
            <person name="Divon H."/>
            <person name="Uhlig S."/>
            <person name="Proctor R.H."/>
        </authorList>
    </citation>
    <scope>NUCLEOTIDE SEQUENCE [LARGE SCALE GENOMIC DNA]</scope>
    <source>
        <strain evidence="1 2">NRRL 25196</strain>
    </source>
</reference>